<evidence type="ECO:0000313" key="2">
    <source>
        <dbReference type="EMBL" id="QDZ06166.1"/>
    </source>
</evidence>
<dbReference type="GO" id="GO:0005886">
    <property type="term" value="C:plasma membrane"/>
    <property type="evidence" value="ECO:0007669"/>
    <property type="project" value="UniProtKB-SubCell"/>
</dbReference>
<evidence type="ECO:0000256" key="1">
    <source>
        <dbReference type="RuleBase" id="RU363076"/>
    </source>
</evidence>
<organism evidence="2 3">
    <name type="scientific">Sphingomonas panacisoli</name>
    <dbReference type="NCBI Taxonomy" id="1813879"/>
    <lineage>
        <taxon>Bacteria</taxon>
        <taxon>Pseudomonadati</taxon>
        <taxon>Pseudomonadota</taxon>
        <taxon>Alphaproteobacteria</taxon>
        <taxon>Sphingomonadales</taxon>
        <taxon>Sphingomonadaceae</taxon>
        <taxon>Sphingomonas</taxon>
    </lineage>
</organism>
<keyword evidence="1" id="KW-0812">Transmembrane</keyword>
<proteinExistence type="inferred from homology"/>
<feature type="transmembrane region" description="Helical" evidence="1">
    <location>
        <begin position="185"/>
        <end position="205"/>
    </location>
</feature>
<feature type="transmembrane region" description="Helical" evidence="1">
    <location>
        <begin position="15"/>
        <end position="36"/>
    </location>
</feature>
<reference evidence="2 3" key="1">
    <citation type="submission" date="2019-07" db="EMBL/GenBank/DDBJ databases">
        <title>Full genome sequence of Sphingomonas sp. 4R-6-7(HKS19).</title>
        <authorList>
            <person name="Im W.-T."/>
        </authorList>
    </citation>
    <scope>NUCLEOTIDE SEQUENCE [LARGE SCALE GENOMIC DNA]</scope>
    <source>
        <strain evidence="2 3">HKS19</strain>
    </source>
</reference>
<keyword evidence="1" id="KW-0472">Membrane</keyword>
<name>A0A5B8LE15_9SPHN</name>
<dbReference type="Proteomes" id="UP000315673">
    <property type="component" value="Chromosome"/>
</dbReference>
<dbReference type="InterPro" id="IPR002994">
    <property type="entry name" value="Surf1/Shy1"/>
</dbReference>
<comment type="similarity">
    <text evidence="1">Belongs to the SURF1 family.</text>
</comment>
<dbReference type="KEGG" id="spai:FPZ24_00675"/>
<keyword evidence="3" id="KW-1185">Reference proteome</keyword>
<dbReference type="AlphaFoldDB" id="A0A5B8LE15"/>
<dbReference type="Pfam" id="PF02104">
    <property type="entry name" value="SURF1"/>
    <property type="match status" value="1"/>
</dbReference>
<sequence length="213" mass="22325">MDPAPAETAAPRRRLPIVATILVMAAAAAMIGLGFWQLQRRTEKLAALAVLAANPAKPPIAMPIPAIGDDLLFRHAGGMCLTPISFSTEGAGNAGYRIIAHCKTGAEGPGFDVQLGTTRDLDFKPQWSGGHVSGMLSHAPSNRPLIAGLFGKAPPQPLLLVADTPAPGLTANTVPSIESIPNNHLAYAVQWFAFAAIALVIYGLALRRRAQRG</sequence>
<dbReference type="EMBL" id="CP042306">
    <property type="protein sequence ID" value="QDZ06166.1"/>
    <property type="molecule type" value="Genomic_DNA"/>
</dbReference>
<keyword evidence="1" id="KW-1133">Transmembrane helix</keyword>
<protein>
    <recommendedName>
        <fullName evidence="1">SURF1-like protein</fullName>
    </recommendedName>
</protein>
<comment type="subcellular location">
    <subcellularLocation>
        <location evidence="1">Cell membrane</location>
        <topology evidence="1">Multi-pass membrane protein</topology>
    </subcellularLocation>
</comment>
<accession>A0A5B8LE15</accession>
<evidence type="ECO:0000313" key="3">
    <source>
        <dbReference type="Proteomes" id="UP000315673"/>
    </source>
</evidence>
<gene>
    <name evidence="2" type="ORF">FPZ24_00675</name>
</gene>
<dbReference type="RefSeq" id="WP_146569250.1">
    <property type="nucleotide sequence ID" value="NZ_CP042306.1"/>
</dbReference>
<dbReference type="OrthoDB" id="6079986at2"/>
<keyword evidence="1" id="KW-1003">Cell membrane</keyword>